<dbReference type="EMBL" id="MPRJ01000062">
    <property type="protein sequence ID" value="OOZ35982.1"/>
    <property type="molecule type" value="Genomic_DNA"/>
</dbReference>
<dbReference type="Proteomes" id="UP000190896">
    <property type="component" value="Unassembled WGS sequence"/>
</dbReference>
<protein>
    <submittedName>
        <fullName evidence="1">Uncharacterized protein</fullName>
    </submittedName>
</protein>
<dbReference type="OrthoDB" id="5401788at2"/>
<dbReference type="AlphaFoldDB" id="A0A1T2KT37"/>
<sequence>MAETEFQPVAVGASLSQSHFLEQLALDTRGLHEKVLVESINLMVNKFEYRPEDPSQENLDHWATPYETFKNRGGDCEDLQLPSTMP</sequence>
<comment type="caution">
    <text evidence="1">The sequence shown here is derived from an EMBL/GenBank/DDBJ whole genome shotgun (WGS) entry which is preliminary data.</text>
</comment>
<evidence type="ECO:0000313" key="1">
    <source>
        <dbReference type="EMBL" id="OOZ35982.1"/>
    </source>
</evidence>
<gene>
    <name evidence="1" type="ORF">BOW51_09445</name>
</gene>
<name>A0A1T2KT37_9GAMM</name>
<evidence type="ECO:0000313" key="2">
    <source>
        <dbReference type="Proteomes" id="UP000190896"/>
    </source>
</evidence>
<reference evidence="1 2" key="1">
    <citation type="submission" date="2016-11" db="EMBL/GenBank/DDBJ databases">
        <title>Mixed transmission modes and dynamic genome evolution in an obligate animal-bacterial symbiosis.</title>
        <authorList>
            <person name="Russell S.L."/>
            <person name="Corbett-Detig R.B."/>
            <person name="Cavanaugh C.M."/>
        </authorList>
    </citation>
    <scope>NUCLEOTIDE SEQUENCE [LARGE SCALE GENOMIC DNA]</scope>
    <source>
        <strain evidence="1">Se-Cadez</strain>
    </source>
</reference>
<organism evidence="1 2">
    <name type="scientific">Solemya velesiana gill symbiont</name>
    <dbReference type="NCBI Taxonomy" id="1918948"/>
    <lineage>
        <taxon>Bacteria</taxon>
        <taxon>Pseudomonadati</taxon>
        <taxon>Pseudomonadota</taxon>
        <taxon>Gammaproteobacteria</taxon>
        <taxon>sulfur-oxidizing symbionts</taxon>
    </lineage>
</organism>
<accession>A0A1T2KT37</accession>
<keyword evidence="2" id="KW-1185">Reference proteome</keyword>
<proteinExistence type="predicted"/>
<dbReference type="Gene3D" id="3.10.620.30">
    <property type="match status" value="1"/>
</dbReference>
<dbReference type="RefSeq" id="WP_078487768.1">
    <property type="nucleotide sequence ID" value="NZ_MPRJ01000062.1"/>
</dbReference>